<protein>
    <recommendedName>
        <fullName evidence="2">Gp28/Gp37-like domain-containing protein</fullName>
    </recommendedName>
</protein>
<proteinExistence type="predicted"/>
<evidence type="ECO:0000256" key="1">
    <source>
        <dbReference type="SAM" id="MobiDB-lite"/>
    </source>
</evidence>
<name>A0A8S5N863_9CAUD</name>
<accession>A0A8S5N863</accession>
<dbReference type="EMBL" id="BK015091">
    <property type="protein sequence ID" value="DAD90644.1"/>
    <property type="molecule type" value="Genomic_DNA"/>
</dbReference>
<organism evidence="3">
    <name type="scientific">Myoviridae sp. ct5kl10</name>
    <dbReference type="NCBI Taxonomy" id="2826615"/>
    <lineage>
        <taxon>Viruses</taxon>
        <taxon>Duplodnaviria</taxon>
        <taxon>Heunggongvirae</taxon>
        <taxon>Uroviricota</taxon>
        <taxon>Caudoviricetes</taxon>
    </lineage>
</organism>
<reference evidence="3" key="1">
    <citation type="journal article" date="2021" name="Proc. Natl. Acad. Sci. U.S.A.">
        <title>A Catalog of Tens of Thousands of Viruses from Human Metagenomes Reveals Hidden Associations with Chronic Diseases.</title>
        <authorList>
            <person name="Tisza M.J."/>
            <person name="Buck C.B."/>
        </authorList>
    </citation>
    <scope>NUCLEOTIDE SEQUENCE</scope>
    <source>
        <strain evidence="3">Ct5kl10</strain>
    </source>
</reference>
<dbReference type="InterPro" id="IPR029432">
    <property type="entry name" value="Gp28/Gp37-like_dom"/>
</dbReference>
<feature type="region of interest" description="Disordered" evidence="1">
    <location>
        <begin position="359"/>
        <end position="387"/>
    </location>
</feature>
<sequence>MDQLQRVSIRFLNPDLKLIGEIARYGSLQFTRKWNTYSVFELKLGTYNPLLLQNGHFILLEDDLNSLGYITQFSIEERYFEKTITVKGFCPRWVYFNRPTLPPAGKDEDTFNTEIENIMLGLMEHNCTNPENPNRKLPNLLLRASQNRGEKLSFQTRYKWLYEEMQSLSELSKLGTGTELDYNNKKIIFEVLQGVDRTYENGVRAPYTFSKDLNRINSRNYAESELDYKNCAYVAGQGEGADREVIILGNEKTGYDRREIFFDARDIGEDANTTLEDRGKVRLTEYLYQKDFSAEVDARDYRKKWDLGDFVTIVDEETGIIEDHQITEVKETYEKGTRKVEPVFGQKLSGITDRIKKNAASPVSYQGKQGEPGENGKTPNFRLDEDGNLYAIYE</sequence>
<feature type="domain" description="Gp28/Gp37-like" evidence="2">
    <location>
        <begin position="9"/>
        <end position="345"/>
    </location>
</feature>
<dbReference type="Pfam" id="PF14594">
    <property type="entry name" value="Sipho_Gp37"/>
    <property type="match status" value="1"/>
</dbReference>
<evidence type="ECO:0000313" key="3">
    <source>
        <dbReference type="EMBL" id="DAD90644.1"/>
    </source>
</evidence>
<evidence type="ECO:0000259" key="2">
    <source>
        <dbReference type="Pfam" id="PF14594"/>
    </source>
</evidence>